<protein>
    <submittedName>
        <fullName evidence="2">Uncharacterized protein</fullName>
    </submittedName>
</protein>
<dbReference type="Proteomes" id="UP001165041">
    <property type="component" value="Unassembled WGS sequence"/>
</dbReference>
<comment type="caution">
    <text evidence="2">The sequence shown here is derived from an EMBL/GenBank/DDBJ whole genome shotgun (WGS) entry which is preliminary data.</text>
</comment>
<dbReference type="EMBL" id="BSSA01000001">
    <property type="protein sequence ID" value="GLW68311.1"/>
    <property type="molecule type" value="Genomic_DNA"/>
</dbReference>
<sequence length="364" mass="39406">MIALDLLDGPDALLGTLPELRRDDWWLDDDIPHGGVLVDLGRTALLFSAREGPSAELRHRAAALALIRAAWPGWTVRPLYDGPAELRTHLGLDPEHVRRRGTPLDRAPFLAPDDEELAGPDPGGTLVTLDTGRCHVASAAFDHPVREGPALLDRLADAPDHGTCRLHVSSGLHLDLERRRLDWWSLPATPQAYEVPRLWPGWTVRFHRDDWQQHARRAPARFAPAPSIPVPRPWRPSSPKRRTAAPAGPATAPWSPASAPPAETRSGPAPSRDGAGPEVRTRGQPGQVPVRRRVAVAPPRSTAALTRPKIAPWRAAASSTSRQVRSSSVASGASSSWPIAFHACRKATPASRPPTTPRVSPTGL</sequence>
<feature type="compositionally biased region" description="Low complexity" evidence="1">
    <location>
        <begin position="282"/>
        <end position="300"/>
    </location>
</feature>
<accession>A0A9W6UY43</accession>
<reference evidence="2" key="1">
    <citation type="submission" date="2023-02" db="EMBL/GenBank/DDBJ databases">
        <title>Kitasatospora phosalacinea NBRC 14627.</title>
        <authorList>
            <person name="Ichikawa N."/>
            <person name="Sato H."/>
            <person name="Tonouchi N."/>
        </authorList>
    </citation>
    <scope>NUCLEOTIDE SEQUENCE</scope>
    <source>
        <strain evidence="2">NBRC 14627</strain>
    </source>
</reference>
<evidence type="ECO:0000313" key="2">
    <source>
        <dbReference type="EMBL" id="GLW68311.1"/>
    </source>
</evidence>
<proteinExistence type="predicted"/>
<feature type="compositionally biased region" description="Low complexity" evidence="1">
    <location>
        <begin position="314"/>
        <end position="336"/>
    </location>
</feature>
<organism evidence="2 3">
    <name type="scientific">Kitasatospora phosalacinea</name>
    <dbReference type="NCBI Taxonomy" id="2065"/>
    <lineage>
        <taxon>Bacteria</taxon>
        <taxon>Bacillati</taxon>
        <taxon>Actinomycetota</taxon>
        <taxon>Actinomycetes</taxon>
        <taxon>Kitasatosporales</taxon>
        <taxon>Streptomycetaceae</taxon>
        <taxon>Kitasatospora</taxon>
    </lineage>
</organism>
<name>A0A9W6UY43_9ACTN</name>
<evidence type="ECO:0000313" key="3">
    <source>
        <dbReference type="Proteomes" id="UP001165041"/>
    </source>
</evidence>
<feature type="compositionally biased region" description="Pro residues" evidence="1">
    <location>
        <begin position="226"/>
        <end position="236"/>
    </location>
</feature>
<feature type="compositionally biased region" description="Low complexity" evidence="1">
    <location>
        <begin position="244"/>
        <end position="262"/>
    </location>
</feature>
<evidence type="ECO:0000256" key="1">
    <source>
        <dbReference type="SAM" id="MobiDB-lite"/>
    </source>
</evidence>
<gene>
    <name evidence="2" type="ORF">Kpho02_06100</name>
</gene>
<dbReference type="AlphaFoldDB" id="A0A9W6UY43"/>
<feature type="region of interest" description="Disordered" evidence="1">
    <location>
        <begin position="216"/>
        <end position="338"/>
    </location>
</feature>